<name>A0ABY9EGS6_9GAMM</name>
<proteinExistence type="predicted"/>
<dbReference type="RefSeq" id="WP_301417515.1">
    <property type="nucleotide sequence ID" value="NZ_CP098023.1"/>
</dbReference>
<organism evidence="2 3">
    <name type="scientific">Microbulbifer spongiae</name>
    <dbReference type="NCBI Taxonomy" id="2944933"/>
    <lineage>
        <taxon>Bacteria</taxon>
        <taxon>Pseudomonadati</taxon>
        <taxon>Pseudomonadota</taxon>
        <taxon>Gammaproteobacteria</taxon>
        <taxon>Cellvibrionales</taxon>
        <taxon>Microbulbiferaceae</taxon>
        <taxon>Microbulbifer</taxon>
    </lineage>
</organism>
<dbReference type="EMBL" id="CP098023">
    <property type="protein sequence ID" value="WKD50834.1"/>
    <property type="molecule type" value="Genomic_DNA"/>
</dbReference>
<protein>
    <submittedName>
        <fullName evidence="2">Uncharacterized protein</fullName>
    </submittedName>
</protein>
<accession>A0ABY9EGS6</accession>
<keyword evidence="3" id="KW-1185">Reference proteome</keyword>
<evidence type="ECO:0000313" key="2">
    <source>
        <dbReference type="EMBL" id="WKD50834.1"/>
    </source>
</evidence>
<feature type="chain" id="PRO_5045898299" evidence="1">
    <location>
        <begin position="27"/>
        <end position="166"/>
    </location>
</feature>
<keyword evidence="1" id="KW-0732">Signal</keyword>
<evidence type="ECO:0000313" key="3">
    <source>
        <dbReference type="Proteomes" id="UP001321520"/>
    </source>
</evidence>
<sequence>MNFPIRATQRALGLLILFIANSQSYANPHPAYLTNDYCNSVVEQFIDSGMRSLDKYINEHFNLEYTGGIRNTIRFLEQRLEWLTECNDYLMDTSNTHVFHNQEDTQNIFTAINALARELQHVRSGVEYRDDAGNNNPAPFIKRRYRDLAQLLDRHHTRMLMQRQFQ</sequence>
<reference evidence="2 3" key="1">
    <citation type="submission" date="2022-05" db="EMBL/GenBank/DDBJ databases">
        <title>Microbulbifer sp. nov., isolated from sponge.</title>
        <authorList>
            <person name="Gao L."/>
        </authorList>
    </citation>
    <scope>NUCLEOTIDE SEQUENCE [LARGE SCALE GENOMIC DNA]</scope>
    <source>
        <strain evidence="2 3">MI-G</strain>
    </source>
</reference>
<gene>
    <name evidence="2" type="ORF">M8T91_05255</name>
</gene>
<evidence type="ECO:0000256" key="1">
    <source>
        <dbReference type="SAM" id="SignalP"/>
    </source>
</evidence>
<dbReference type="Proteomes" id="UP001321520">
    <property type="component" value="Chromosome"/>
</dbReference>
<feature type="signal peptide" evidence="1">
    <location>
        <begin position="1"/>
        <end position="26"/>
    </location>
</feature>